<protein>
    <recommendedName>
        <fullName evidence="1">MULE transposase domain-containing protein</fullName>
    </recommendedName>
</protein>
<evidence type="ECO:0000313" key="2">
    <source>
        <dbReference type="EMBL" id="KAK9285827.1"/>
    </source>
</evidence>
<dbReference type="PANTHER" id="PTHR47718">
    <property type="entry name" value="OS01G0519700 PROTEIN"/>
    <property type="match status" value="1"/>
</dbReference>
<organism evidence="2 3">
    <name type="scientific">Liquidambar formosana</name>
    <name type="common">Formosan gum</name>
    <dbReference type="NCBI Taxonomy" id="63359"/>
    <lineage>
        <taxon>Eukaryota</taxon>
        <taxon>Viridiplantae</taxon>
        <taxon>Streptophyta</taxon>
        <taxon>Embryophyta</taxon>
        <taxon>Tracheophyta</taxon>
        <taxon>Spermatophyta</taxon>
        <taxon>Magnoliopsida</taxon>
        <taxon>eudicotyledons</taxon>
        <taxon>Gunneridae</taxon>
        <taxon>Pentapetalae</taxon>
        <taxon>Saxifragales</taxon>
        <taxon>Altingiaceae</taxon>
        <taxon>Liquidambar</taxon>
    </lineage>
</organism>
<dbReference type="InterPro" id="IPR018289">
    <property type="entry name" value="MULE_transposase_dom"/>
</dbReference>
<feature type="domain" description="MULE transposase" evidence="1">
    <location>
        <begin position="123"/>
        <end position="217"/>
    </location>
</feature>
<keyword evidence="3" id="KW-1185">Reference proteome</keyword>
<dbReference type="AlphaFoldDB" id="A0AAP0S1X7"/>
<dbReference type="Pfam" id="PF10551">
    <property type="entry name" value="MULE"/>
    <property type="match status" value="1"/>
</dbReference>
<comment type="caution">
    <text evidence="2">The sequence shown here is derived from an EMBL/GenBank/DDBJ whole genome shotgun (WGS) entry which is preliminary data.</text>
</comment>
<proteinExistence type="predicted"/>
<dbReference type="Proteomes" id="UP001415857">
    <property type="component" value="Unassembled WGS sequence"/>
</dbReference>
<gene>
    <name evidence="2" type="ORF">L1049_025028</name>
</gene>
<evidence type="ECO:0000313" key="3">
    <source>
        <dbReference type="Proteomes" id="UP001415857"/>
    </source>
</evidence>
<reference evidence="2 3" key="1">
    <citation type="journal article" date="2024" name="Plant J.">
        <title>Genome sequences and population genomics reveal climatic adaptation and genomic divergence between two closely related sweetgum species.</title>
        <authorList>
            <person name="Xu W.Q."/>
            <person name="Ren C.Q."/>
            <person name="Zhang X.Y."/>
            <person name="Comes H.P."/>
            <person name="Liu X.H."/>
            <person name="Li Y.G."/>
            <person name="Kettle C.J."/>
            <person name="Jalonen R."/>
            <person name="Gaisberger H."/>
            <person name="Ma Y.Z."/>
            <person name="Qiu Y.X."/>
        </authorList>
    </citation>
    <scope>NUCLEOTIDE SEQUENCE [LARGE SCALE GENOMIC DNA]</scope>
    <source>
        <strain evidence="2">Hangzhou</strain>
    </source>
</reference>
<sequence>MKQESLPIIGMEKNDNSRKGTDIELAEQSGIRLGPAHELMSRQVGGRECLGFTKIDQKNYLRSRRMKNLAFREVGTMMRYFKQQQMNNPSFFYDVQFDNEEQITNIFWADARMIIDYSKFGDVVSFDTTYKINKEHRLFAVFVRFNHHRATVVFGAALMYDETAESFTWLFETFLEVMSNKPPKTILTDQDAAMAKAVSKAMLYTFHRLCKWHILQNAMKNNVNLIGPKPGCIKGVLAYFMENVDDKEDFVADWEKMKDDYNVRGNKWLNTIFGLRGKWAHAYVRLAWNAGMKSTQLSESFNALLKDYLRSYFDLSQFLMHFERVLAEKRHKELEVEFHLSQTLPKVRLPDKMLVQASKIYTKIIFELFQLEYIGSTDLVVSSDVGVDSDGQQNLYSS</sequence>
<evidence type="ECO:0000259" key="1">
    <source>
        <dbReference type="Pfam" id="PF10551"/>
    </source>
</evidence>
<dbReference type="EMBL" id="JBBPBK010000005">
    <property type="protein sequence ID" value="KAK9285827.1"/>
    <property type="molecule type" value="Genomic_DNA"/>
</dbReference>
<name>A0AAP0S1X7_LIQFO</name>
<dbReference type="PANTHER" id="PTHR47718:SF2">
    <property type="entry name" value="PROTEIN FAR1-RELATED SEQUENCE 5-LIKE"/>
    <property type="match status" value="1"/>
</dbReference>
<accession>A0AAP0S1X7</accession>